<dbReference type="Pfam" id="PF00959">
    <property type="entry name" value="Phage_lysozyme"/>
    <property type="match status" value="1"/>
</dbReference>
<comment type="similarity">
    <text evidence="2">Belongs to the glycosyl hydrolase 24 family.</text>
</comment>
<evidence type="ECO:0000313" key="3">
    <source>
        <dbReference type="EMBL" id="VFS42262.1"/>
    </source>
</evidence>
<keyword evidence="2" id="KW-0378">Hydrolase</keyword>
<evidence type="ECO:0000256" key="1">
    <source>
        <dbReference type="ARBA" id="ARBA00023200"/>
    </source>
</evidence>
<sequence length="112" mass="12833">MNGYSLQISLAAVELIKKQQGLSLEKYRDAQGVWVIGYGHVIRAWERFDIIITPDDADMLLENDLRICEVLLRENITRPLTQRQHDTLVAWIFSLGDTPLSETALHQAVMRV</sequence>
<dbReference type="Proteomes" id="UP000351155">
    <property type="component" value="Unassembled WGS sequence"/>
</dbReference>
<dbReference type="SUPFAM" id="SSF53955">
    <property type="entry name" value="Lysozyme-like"/>
    <property type="match status" value="1"/>
</dbReference>
<keyword evidence="2" id="KW-0326">Glycosidase</keyword>
<comment type="catalytic activity">
    <reaction evidence="2">
        <text>Hydrolysis of (1-&gt;4)-beta-linkages between N-acetylmuramic acid and N-acetyl-D-glucosamine residues in a peptidoglycan and between N-acetyl-D-glucosamine residues in chitodextrins.</text>
        <dbReference type="EC" id="3.2.1.17"/>
    </reaction>
</comment>
<reference evidence="3 4" key="1">
    <citation type="submission" date="2019-03" db="EMBL/GenBank/DDBJ databases">
        <authorList>
            <consortium name="Pathogen Informatics"/>
        </authorList>
    </citation>
    <scope>NUCLEOTIDE SEQUENCE [LARGE SCALE GENOMIC DNA]</scope>
    <source>
        <strain evidence="3 4">NCTC12126</strain>
    </source>
</reference>
<name>A0A484Z179_9ENTR</name>
<dbReference type="PANTHER" id="PTHR38107">
    <property type="match status" value="1"/>
</dbReference>
<dbReference type="InterPro" id="IPR051018">
    <property type="entry name" value="Bacteriophage_GH24"/>
</dbReference>
<dbReference type="InterPro" id="IPR033907">
    <property type="entry name" value="Endolysin_autolysin"/>
</dbReference>
<dbReference type="GO" id="GO:0003796">
    <property type="term" value="F:lysozyme activity"/>
    <property type="evidence" value="ECO:0007669"/>
    <property type="project" value="UniProtKB-EC"/>
</dbReference>
<accession>A0A484Z179</accession>
<dbReference type="CDD" id="cd00737">
    <property type="entry name" value="lyz_endolysin_autolysin"/>
    <property type="match status" value="1"/>
</dbReference>
<dbReference type="Gene3D" id="1.10.1740.240">
    <property type="match status" value="1"/>
</dbReference>
<dbReference type="AlphaFoldDB" id="A0A484Z179"/>
<organism evidence="3 4">
    <name type="scientific">Enterobacter cancerogenus</name>
    <dbReference type="NCBI Taxonomy" id="69218"/>
    <lineage>
        <taxon>Bacteria</taxon>
        <taxon>Pseudomonadati</taxon>
        <taxon>Pseudomonadota</taxon>
        <taxon>Gammaproteobacteria</taxon>
        <taxon>Enterobacterales</taxon>
        <taxon>Enterobacteriaceae</taxon>
        <taxon>Enterobacter</taxon>
        <taxon>Enterobacter cloacae complex</taxon>
    </lineage>
</organism>
<dbReference type="GO" id="GO:0031640">
    <property type="term" value="P:killing of cells of another organism"/>
    <property type="evidence" value="ECO:0007669"/>
    <property type="project" value="UniProtKB-KW"/>
</dbReference>
<dbReference type="EC" id="3.2.1.17" evidence="2"/>
<dbReference type="InterPro" id="IPR002196">
    <property type="entry name" value="Glyco_hydro_24"/>
</dbReference>
<evidence type="ECO:0000256" key="2">
    <source>
        <dbReference type="RuleBase" id="RU003788"/>
    </source>
</evidence>
<dbReference type="GO" id="GO:0016998">
    <property type="term" value="P:cell wall macromolecule catabolic process"/>
    <property type="evidence" value="ECO:0007669"/>
    <property type="project" value="InterPro"/>
</dbReference>
<dbReference type="PANTHER" id="PTHR38107:SF3">
    <property type="entry name" value="LYSOZYME RRRD-RELATED"/>
    <property type="match status" value="1"/>
</dbReference>
<dbReference type="EMBL" id="CAADIW010000054">
    <property type="protein sequence ID" value="VFS42262.1"/>
    <property type="molecule type" value="Genomic_DNA"/>
</dbReference>
<dbReference type="GO" id="GO:0009253">
    <property type="term" value="P:peptidoglycan catabolic process"/>
    <property type="evidence" value="ECO:0007669"/>
    <property type="project" value="InterPro"/>
</dbReference>
<keyword evidence="2" id="KW-0929">Antimicrobial</keyword>
<evidence type="ECO:0000313" key="4">
    <source>
        <dbReference type="Proteomes" id="UP000351155"/>
    </source>
</evidence>
<gene>
    <name evidence="3" type="ORF">NCTC12126_04641</name>
</gene>
<keyword evidence="1" id="KW-1035">Host cytoplasm</keyword>
<protein>
    <recommendedName>
        <fullName evidence="2">Lysozyme</fullName>
        <ecNumber evidence="2">3.2.1.17</ecNumber>
    </recommendedName>
</protein>
<dbReference type="GO" id="GO:0042742">
    <property type="term" value="P:defense response to bacterium"/>
    <property type="evidence" value="ECO:0007669"/>
    <property type="project" value="UniProtKB-KW"/>
</dbReference>
<proteinExistence type="inferred from homology"/>
<keyword evidence="2" id="KW-0081">Bacteriolytic enzyme</keyword>
<dbReference type="InterPro" id="IPR023346">
    <property type="entry name" value="Lysozyme-like_dom_sf"/>
</dbReference>